<dbReference type="AlphaFoldDB" id="C1FJW4"/>
<organism evidence="3 4">
    <name type="scientific">Micromonas commoda (strain RCC299 / NOUM17 / CCMP2709)</name>
    <name type="common">Picoplanktonic green alga</name>
    <dbReference type="NCBI Taxonomy" id="296587"/>
    <lineage>
        <taxon>Eukaryota</taxon>
        <taxon>Viridiplantae</taxon>
        <taxon>Chlorophyta</taxon>
        <taxon>Mamiellophyceae</taxon>
        <taxon>Mamiellales</taxon>
        <taxon>Mamiellaceae</taxon>
        <taxon>Micromonas</taxon>
    </lineage>
</organism>
<reference evidence="3 4" key="1">
    <citation type="journal article" date="2009" name="Science">
        <title>Green evolution and dynamic adaptations revealed by genomes of the marine picoeukaryotes Micromonas.</title>
        <authorList>
            <person name="Worden A.Z."/>
            <person name="Lee J.H."/>
            <person name="Mock T."/>
            <person name="Rouze P."/>
            <person name="Simmons M.P."/>
            <person name="Aerts A.L."/>
            <person name="Allen A.E."/>
            <person name="Cuvelier M.L."/>
            <person name="Derelle E."/>
            <person name="Everett M.V."/>
            <person name="Foulon E."/>
            <person name="Grimwood J."/>
            <person name="Gundlach H."/>
            <person name="Henrissat B."/>
            <person name="Napoli C."/>
            <person name="McDonald S.M."/>
            <person name="Parker M.S."/>
            <person name="Rombauts S."/>
            <person name="Salamov A."/>
            <person name="Von Dassow P."/>
            <person name="Badger J.H."/>
            <person name="Coutinho P.M."/>
            <person name="Demir E."/>
            <person name="Dubchak I."/>
            <person name="Gentemann C."/>
            <person name="Eikrem W."/>
            <person name="Gready J.E."/>
            <person name="John U."/>
            <person name="Lanier W."/>
            <person name="Lindquist E.A."/>
            <person name="Lucas S."/>
            <person name="Mayer K.F."/>
            <person name="Moreau H."/>
            <person name="Not F."/>
            <person name="Otillar R."/>
            <person name="Panaud O."/>
            <person name="Pangilinan J."/>
            <person name="Paulsen I."/>
            <person name="Piegu B."/>
            <person name="Poliakov A."/>
            <person name="Robbens S."/>
            <person name="Schmutz J."/>
            <person name="Toulza E."/>
            <person name="Wyss T."/>
            <person name="Zelensky A."/>
            <person name="Zhou K."/>
            <person name="Armbrust E.V."/>
            <person name="Bhattacharya D."/>
            <person name="Goodenough U.W."/>
            <person name="Van de Peer Y."/>
            <person name="Grigoriev I.V."/>
        </authorList>
    </citation>
    <scope>NUCLEOTIDE SEQUENCE [LARGE SCALE GENOMIC DNA]</scope>
    <source>
        <strain evidence="4">RCC299 / NOUM17</strain>
    </source>
</reference>
<accession>C1FJW4</accession>
<proteinExistence type="predicted"/>
<dbReference type="GeneID" id="8248298"/>
<gene>
    <name evidence="3" type="ORF">MICPUN_103295</name>
</gene>
<evidence type="ECO:0000313" key="3">
    <source>
        <dbReference type="EMBL" id="ACO70416.1"/>
    </source>
</evidence>
<feature type="compositionally biased region" description="Polar residues" evidence="2">
    <location>
        <begin position="1"/>
        <end position="14"/>
    </location>
</feature>
<evidence type="ECO:0000313" key="4">
    <source>
        <dbReference type="Proteomes" id="UP000002009"/>
    </source>
</evidence>
<name>C1FJW4_MICCC</name>
<feature type="compositionally biased region" description="Acidic residues" evidence="2">
    <location>
        <begin position="172"/>
        <end position="187"/>
    </location>
</feature>
<evidence type="ECO:0000256" key="1">
    <source>
        <dbReference type="SAM" id="Coils"/>
    </source>
</evidence>
<keyword evidence="4" id="KW-1185">Reference proteome</keyword>
<feature type="compositionally biased region" description="Basic and acidic residues" evidence="2">
    <location>
        <begin position="277"/>
        <end position="286"/>
    </location>
</feature>
<feature type="coiled-coil region" evidence="1">
    <location>
        <begin position="546"/>
        <end position="615"/>
    </location>
</feature>
<sequence length="644" mass="67681">MPLNDVSNASSTGEFRTPGKKAISGFNIPGLTHAPPVAQSKMGKKARQSLAGPGEAKVGAKTSKGGKRTLGGPSAMAAKQSAPAMKQTSITAHLEPPCEAQAAEAKADTEVVHPVTSGAPDPIAGADIPEAEEGELEEQRVAFDEEATVSIPSIAPDASTATVLPVHIEEEEHADDEADDDEEDDAHAEESQSAQPSDNHADRSHRGTMAKELAMLAALNGGVLATKTPGTNRKGPRRSRRANKAAQAQRFGEFTSWDHVERGACGTPGDALRKRRDSSEPEDVKGVKPPGKFEAPKVRTTVEDVQQRVRDLMKMADAVLPLEEDNGKDDAANQKSLREQLSDSWGGQGYYAKLASQMQTPPAKSILKASRFGAAANNEGACRSAAKNTAVNVAANGPARGMATRRKSVTEAETASSLAKVVEKSDKSKKRVSLGGEAAATLKEAAEKQAVVEDRRRSFGKSTEPPKSAMKEYGNALFNSPGAEDEKSPTTISMKANAMTPAKSVIFTANQAVVFEATPSPMNANATVNAGCESVGPSGPSESEAVAILERQMALLRAELAMTKSDLDAAKREVESLRGTWDPQGGDSEALLQENKDLRAELAAVKKNAAAAVAKMAEVLRAQLNEGMNALGVVEAEALQSLAM</sequence>
<feature type="region of interest" description="Disordered" evidence="2">
    <location>
        <begin position="1"/>
        <end position="82"/>
    </location>
</feature>
<feature type="region of interest" description="Disordered" evidence="2">
    <location>
        <begin position="172"/>
        <end position="298"/>
    </location>
</feature>
<dbReference type="RefSeq" id="XP_002509158.1">
    <property type="nucleotide sequence ID" value="XM_002509112.1"/>
</dbReference>
<protein>
    <submittedName>
        <fullName evidence="3">Uncharacterized protein</fullName>
    </submittedName>
</protein>
<dbReference type="Proteomes" id="UP000002009">
    <property type="component" value="Chromosome 12"/>
</dbReference>
<dbReference type="EMBL" id="CP001577">
    <property type="protein sequence ID" value="ACO70416.1"/>
    <property type="molecule type" value="Genomic_DNA"/>
</dbReference>
<evidence type="ECO:0000256" key="2">
    <source>
        <dbReference type="SAM" id="MobiDB-lite"/>
    </source>
</evidence>
<dbReference type="OMA" id="ANNEGAC"/>
<dbReference type="KEGG" id="mis:MICPUN_103295"/>
<feature type="region of interest" description="Disordered" evidence="2">
    <location>
        <begin position="320"/>
        <end position="341"/>
    </location>
</feature>
<dbReference type="OrthoDB" id="499000at2759"/>
<keyword evidence="1" id="KW-0175">Coiled coil</keyword>
<dbReference type="InParanoid" id="C1FJW4"/>
<feature type="compositionally biased region" description="Basic and acidic residues" evidence="2">
    <location>
        <begin position="328"/>
        <end position="341"/>
    </location>
</feature>
<feature type="compositionally biased region" description="Basic residues" evidence="2">
    <location>
        <begin position="234"/>
        <end position="243"/>
    </location>
</feature>